<feature type="repeat" description="ANK" evidence="1">
    <location>
        <begin position="63"/>
        <end position="95"/>
    </location>
</feature>
<dbReference type="InterPro" id="IPR036036">
    <property type="entry name" value="SOCS_box-like_dom_sf"/>
</dbReference>
<evidence type="ECO:0000259" key="2">
    <source>
        <dbReference type="PROSITE" id="PS50225"/>
    </source>
</evidence>
<dbReference type="PROSITE" id="PS50225">
    <property type="entry name" value="SOCS"/>
    <property type="match status" value="1"/>
</dbReference>
<dbReference type="InterPro" id="IPR002110">
    <property type="entry name" value="Ankyrin_rpt"/>
</dbReference>
<feature type="domain" description="SOCS box" evidence="2">
    <location>
        <begin position="383"/>
        <end position="418"/>
    </location>
</feature>
<evidence type="ECO:0000313" key="4">
    <source>
        <dbReference type="RefSeq" id="XP_005092361.1"/>
    </source>
</evidence>
<keyword evidence="3" id="KW-1185">Reference proteome</keyword>
<dbReference type="GeneID" id="101857171"/>
<accession>A0ABM0JF97</accession>
<organism evidence="3 4">
    <name type="scientific">Aplysia californica</name>
    <name type="common">California sea hare</name>
    <dbReference type="NCBI Taxonomy" id="6500"/>
    <lineage>
        <taxon>Eukaryota</taxon>
        <taxon>Metazoa</taxon>
        <taxon>Spiralia</taxon>
        <taxon>Lophotrochozoa</taxon>
        <taxon>Mollusca</taxon>
        <taxon>Gastropoda</taxon>
        <taxon>Heterobranchia</taxon>
        <taxon>Euthyneura</taxon>
        <taxon>Tectipleura</taxon>
        <taxon>Aplysiida</taxon>
        <taxon>Aplysioidea</taxon>
        <taxon>Aplysiidae</taxon>
        <taxon>Aplysia</taxon>
    </lineage>
</organism>
<dbReference type="PROSITE" id="PS50088">
    <property type="entry name" value="ANK_REPEAT"/>
    <property type="match status" value="4"/>
</dbReference>
<dbReference type="Pfam" id="PF07525">
    <property type="entry name" value="SOCS_box"/>
    <property type="match status" value="1"/>
</dbReference>
<dbReference type="Gene3D" id="1.25.40.20">
    <property type="entry name" value="Ankyrin repeat-containing domain"/>
    <property type="match status" value="2"/>
</dbReference>
<feature type="repeat" description="ANK" evidence="1">
    <location>
        <begin position="97"/>
        <end position="129"/>
    </location>
</feature>
<protein>
    <submittedName>
        <fullName evidence="4">Serine/threonine-protein phosphatase 6 regulatory ankyrin repeat subunit A isoform X1</fullName>
    </submittedName>
</protein>
<keyword evidence="1" id="KW-0040">ANK repeat</keyword>
<dbReference type="SUPFAM" id="SSF48403">
    <property type="entry name" value="Ankyrin repeat"/>
    <property type="match status" value="1"/>
</dbReference>
<dbReference type="SUPFAM" id="SSF158235">
    <property type="entry name" value="SOCS box-like"/>
    <property type="match status" value="1"/>
</dbReference>
<dbReference type="Pfam" id="PF00023">
    <property type="entry name" value="Ank"/>
    <property type="match status" value="1"/>
</dbReference>
<feature type="repeat" description="ANK" evidence="1">
    <location>
        <begin position="196"/>
        <end position="220"/>
    </location>
</feature>
<dbReference type="RefSeq" id="XP_005092361.1">
    <property type="nucleotide sequence ID" value="XM_005092304.3"/>
</dbReference>
<dbReference type="PANTHER" id="PTHR24118:SF99">
    <property type="entry name" value="POTE ANKYRIN DOMAIN FAMILY MEMBER 3C-RELATED"/>
    <property type="match status" value="1"/>
</dbReference>
<dbReference type="PROSITE" id="PS50297">
    <property type="entry name" value="ANK_REP_REGION"/>
    <property type="match status" value="4"/>
</dbReference>
<sequence length="434" mass="48789">MSAKRLYRISGDPSLELSYAEQFDLQLYDAIACNDRTQVRLLLSHHKRGLNSPILVVREKMLERNSPMHLATYYGNEQMLRFFIESGGDVNGQGVNLKRTPLHIAVMNNRTHCFQVLVAAGALLNLRDIFGNTACHYAAQSDRRHMLDILLHMGATINAQDISGKTPLMKAAIYNRIHCASRIMRINAEHNISDNNNETALHFAARHGASEIVQDLLAVGRCSQFVVNVWGSTPLMQAVENKCTQVVRVLMQDSCKVLVAKNTGKETGFQLAFRKGNPNIIETMLLEILGSVSNTLLMMRTHDWDFSEYTKALSEASGKEVSLFQLAVHIHSFPVCKALMKFGYADHRTRGELIQHVESLGDTESQEINDVLALLAGFREKPSLKHLCRQTVRRSMETNLLKKIQSLTDLPVPVLEYLSLKKEFEDVTAELNTS</sequence>
<dbReference type="InterPro" id="IPR036770">
    <property type="entry name" value="Ankyrin_rpt-contain_sf"/>
</dbReference>
<name>A0ABM0JF97_APLCA</name>
<dbReference type="CDD" id="cd03587">
    <property type="entry name" value="SOCS"/>
    <property type="match status" value="1"/>
</dbReference>
<dbReference type="Pfam" id="PF12796">
    <property type="entry name" value="Ank_2"/>
    <property type="match status" value="2"/>
</dbReference>
<proteinExistence type="predicted"/>
<evidence type="ECO:0000256" key="1">
    <source>
        <dbReference type="PROSITE-ProRule" id="PRU00023"/>
    </source>
</evidence>
<dbReference type="SMART" id="SM00969">
    <property type="entry name" value="SOCS_box"/>
    <property type="match status" value="1"/>
</dbReference>
<dbReference type="SMART" id="SM00248">
    <property type="entry name" value="ANK"/>
    <property type="match status" value="8"/>
</dbReference>
<dbReference type="PANTHER" id="PTHR24118">
    <property type="entry name" value="POTE ANKYRIN DOMAIN"/>
    <property type="match status" value="1"/>
</dbReference>
<feature type="repeat" description="ANK" evidence="1">
    <location>
        <begin position="130"/>
        <end position="162"/>
    </location>
</feature>
<dbReference type="Gene3D" id="1.10.750.20">
    <property type="entry name" value="SOCS box"/>
    <property type="match status" value="1"/>
</dbReference>
<reference evidence="4" key="1">
    <citation type="submission" date="2025-08" db="UniProtKB">
        <authorList>
            <consortium name="RefSeq"/>
        </authorList>
    </citation>
    <scope>IDENTIFICATION</scope>
</reference>
<gene>
    <name evidence="4" type="primary">LOC101857171</name>
</gene>
<evidence type="ECO:0000313" key="3">
    <source>
        <dbReference type="Proteomes" id="UP000694888"/>
    </source>
</evidence>
<dbReference type="SMART" id="SM00253">
    <property type="entry name" value="SOCS"/>
    <property type="match status" value="1"/>
</dbReference>
<dbReference type="Proteomes" id="UP000694888">
    <property type="component" value="Unplaced"/>
</dbReference>
<dbReference type="InterPro" id="IPR001496">
    <property type="entry name" value="SOCS_box"/>
</dbReference>